<dbReference type="InterPro" id="IPR036869">
    <property type="entry name" value="J_dom_sf"/>
</dbReference>
<dbReference type="SMART" id="SM00271">
    <property type="entry name" value="DnaJ"/>
    <property type="match status" value="1"/>
</dbReference>
<keyword evidence="4" id="KW-1185">Reference proteome</keyword>
<dbReference type="EMBL" id="JAPFRD010000013">
    <property type="protein sequence ID" value="MCW8109890.1"/>
    <property type="molecule type" value="Genomic_DNA"/>
</dbReference>
<dbReference type="InterPro" id="IPR021059">
    <property type="entry name" value="DnaJ-related_N"/>
</dbReference>
<keyword evidence="1" id="KW-0143">Chaperone</keyword>
<comment type="caution">
    <text evidence="3">The sequence shown here is derived from an EMBL/GenBank/DDBJ whole genome shotgun (WGS) entry which is preliminary data.</text>
</comment>
<sequence length="201" mass="23519">MTESRNSTLIKTLQHFEDIFSEGISEYRLIEMLKHEPFTLFKQHALSDSLSLFQTHFVLFNALYQLQQQWRQNRTGMLTIHTLNIKLLPYAPQGAGINLHDPLAAYYLDWNNFNGTKVGDIDKMLEDFWKRMTCRCAYSEMEIQNARDTMEIPESVTLKKAYLKQQFKRLQHQHHPDKGGDAEKSKHIVAAYDLLIKLVSD</sequence>
<dbReference type="Gene3D" id="1.10.287.110">
    <property type="entry name" value="DnaJ domain"/>
    <property type="match status" value="1"/>
</dbReference>
<protein>
    <submittedName>
        <fullName evidence="3">Molecular chaperone DnaJ</fullName>
    </submittedName>
</protein>
<evidence type="ECO:0000259" key="2">
    <source>
        <dbReference type="SMART" id="SM00271"/>
    </source>
</evidence>
<dbReference type="SUPFAM" id="SSF46565">
    <property type="entry name" value="Chaperone J-domain"/>
    <property type="match status" value="1"/>
</dbReference>
<dbReference type="Pfam" id="PF12339">
    <property type="entry name" value="DNAJ_related"/>
    <property type="match status" value="1"/>
</dbReference>
<proteinExistence type="predicted"/>
<dbReference type="Proteomes" id="UP001142810">
    <property type="component" value="Unassembled WGS sequence"/>
</dbReference>
<gene>
    <name evidence="3" type="ORF">OPS25_15390</name>
</gene>
<accession>A0ABT3PBD9</accession>
<evidence type="ECO:0000313" key="3">
    <source>
        <dbReference type="EMBL" id="MCW8109890.1"/>
    </source>
</evidence>
<name>A0ABT3PBD9_9ALTE</name>
<organism evidence="3 4">
    <name type="scientific">Alteromonas aquimaris</name>
    <dbReference type="NCBI Taxonomy" id="2998417"/>
    <lineage>
        <taxon>Bacteria</taxon>
        <taxon>Pseudomonadati</taxon>
        <taxon>Pseudomonadota</taxon>
        <taxon>Gammaproteobacteria</taxon>
        <taxon>Alteromonadales</taxon>
        <taxon>Alteromonadaceae</taxon>
        <taxon>Alteromonas/Salinimonas group</taxon>
        <taxon>Alteromonas</taxon>
    </lineage>
</organism>
<evidence type="ECO:0000256" key="1">
    <source>
        <dbReference type="ARBA" id="ARBA00023186"/>
    </source>
</evidence>
<dbReference type="RefSeq" id="WP_265618770.1">
    <property type="nucleotide sequence ID" value="NZ_JAPFRD010000013.1"/>
</dbReference>
<evidence type="ECO:0000313" key="4">
    <source>
        <dbReference type="Proteomes" id="UP001142810"/>
    </source>
</evidence>
<dbReference type="InterPro" id="IPR001623">
    <property type="entry name" value="DnaJ_domain"/>
</dbReference>
<feature type="domain" description="J" evidence="2">
    <location>
        <begin position="144"/>
        <end position="200"/>
    </location>
</feature>
<reference evidence="3" key="1">
    <citation type="submission" date="2022-11" db="EMBL/GenBank/DDBJ databases">
        <title>Alteromonas sp. nov., isolated from sea water of the Qingdao.</title>
        <authorList>
            <person name="Wang Q."/>
        </authorList>
    </citation>
    <scope>NUCLEOTIDE SEQUENCE</scope>
    <source>
        <strain evidence="3">ASW11-7</strain>
    </source>
</reference>